<dbReference type="EMBL" id="JAKREW010000006">
    <property type="protein sequence ID" value="MCG7505249.1"/>
    <property type="molecule type" value="Genomic_DNA"/>
</dbReference>
<name>A0ABS9QCV8_9HYPH</name>
<proteinExistence type="predicted"/>
<organism evidence="1 2">
    <name type="scientific">Mesorhizobium retamae</name>
    <dbReference type="NCBI Taxonomy" id="2912854"/>
    <lineage>
        <taxon>Bacteria</taxon>
        <taxon>Pseudomonadati</taxon>
        <taxon>Pseudomonadota</taxon>
        <taxon>Alphaproteobacteria</taxon>
        <taxon>Hyphomicrobiales</taxon>
        <taxon>Phyllobacteriaceae</taxon>
        <taxon>Mesorhizobium</taxon>
    </lineage>
</organism>
<dbReference type="RefSeq" id="WP_239364237.1">
    <property type="nucleotide sequence ID" value="NZ_JAKREW010000006.1"/>
</dbReference>
<accession>A0ABS9QCV8</accession>
<keyword evidence="2" id="KW-1185">Reference proteome</keyword>
<reference evidence="1 2" key="1">
    <citation type="submission" date="2022-02" db="EMBL/GenBank/DDBJ databases">
        <title>Draft genome sequence of Mezorhizobium retamae strain IRAMC:0171 isolated from Retama raetam nodules.</title>
        <authorList>
            <person name="Bengaied R."/>
            <person name="Sbissi I."/>
            <person name="Huber K."/>
            <person name="Ghodbane F."/>
            <person name="Nouioui I."/>
            <person name="Tarhouni M."/>
            <person name="Gtari M."/>
        </authorList>
    </citation>
    <scope>NUCLEOTIDE SEQUENCE [LARGE SCALE GENOMIC DNA]</scope>
    <source>
        <strain evidence="1 2">IRAMC:0171</strain>
    </source>
</reference>
<dbReference type="Proteomes" id="UP001201701">
    <property type="component" value="Unassembled WGS sequence"/>
</dbReference>
<protein>
    <submittedName>
        <fullName evidence="1">Uncharacterized protein</fullName>
    </submittedName>
</protein>
<sequence>MSPVTEPITPDVVGRRPHFVQFANRLGDTQKARVNVIGVFGASRADVNRRVFYAGHLNATRFPPLSVCVKQAIGVSPDFAARAIHVGFSQ</sequence>
<evidence type="ECO:0000313" key="2">
    <source>
        <dbReference type="Proteomes" id="UP001201701"/>
    </source>
</evidence>
<evidence type="ECO:0000313" key="1">
    <source>
        <dbReference type="EMBL" id="MCG7505249.1"/>
    </source>
</evidence>
<comment type="caution">
    <text evidence="1">The sequence shown here is derived from an EMBL/GenBank/DDBJ whole genome shotgun (WGS) entry which is preliminary data.</text>
</comment>
<gene>
    <name evidence="1" type="ORF">L4923_09470</name>
</gene>